<accession>A0A7S9RT99</accession>
<dbReference type="AlphaFoldDB" id="A0A7S9RT99"/>
<dbReference type="EMBL" id="CP049263">
    <property type="protein sequence ID" value="QPH97500.1"/>
    <property type="molecule type" value="Genomic_DNA"/>
</dbReference>
<dbReference type="InterPro" id="IPR020823">
    <property type="entry name" value="Cell_div_FtsA"/>
</dbReference>
<organism evidence="8 9">
    <name type="scientific">Campylobacter concisus</name>
    <dbReference type="NCBI Taxonomy" id="199"/>
    <lineage>
        <taxon>Bacteria</taxon>
        <taxon>Pseudomonadati</taxon>
        <taxon>Campylobacterota</taxon>
        <taxon>Epsilonproteobacteria</taxon>
        <taxon>Campylobacterales</taxon>
        <taxon>Campylobacteraceae</taxon>
        <taxon>Campylobacter</taxon>
    </lineage>
</organism>
<name>A0A7S9RT99_9BACT</name>
<keyword evidence="2 5" id="KW-0132">Cell division</keyword>
<dbReference type="InterPro" id="IPR003494">
    <property type="entry name" value="SHS2_FtsA"/>
</dbReference>
<dbReference type="GO" id="GO:0009898">
    <property type="term" value="C:cytoplasmic side of plasma membrane"/>
    <property type="evidence" value="ECO:0007669"/>
    <property type="project" value="UniProtKB-UniRule"/>
</dbReference>
<dbReference type="PANTHER" id="PTHR32432:SF4">
    <property type="entry name" value="CELL DIVISION PROTEIN FTSA"/>
    <property type="match status" value="1"/>
</dbReference>
<keyword evidence="4 5" id="KW-0131">Cell cycle</keyword>
<dbReference type="Pfam" id="PF14450">
    <property type="entry name" value="FtsA"/>
    <property type="match status" value="1"/>
</dbReference>
<evidence type="ECO:0000256" key="3">
    <source>
        <dbReference type="ARBA" id="ARBA00023136"/>
    </source>
</evidence>
<proteinExistence type="inferred from homology"/>
<evidence type="ECO:0000256" key="2">
    <source>
        <dbReference type="ARBA" id="ARBA00022618"/>
    </source>
</evidence>
<keyword evidence="3 5" id="KW-0472">Membrane</keyword>
<comment type="similarity">
    <text evidence="5 6">Belongs to the FtsA/MreB family.</text>
</comment>
<dbReference type="GO" id="GO:0043093">
    <property type="term" value="P:FtsZ-dependent cytokinesis"/>
    <property type="evidence" value="ECO:0007669"/>
    <property type="project" value="UniProtKB-UniRule"/>
</dbReference>
<reference evidence="8 9" key="2">
    <citation type="journal article" date="2020" name="Microb. Genom.">
        <title>Analysis of complete Campylobacter concisus genomes identifies genomospecies features, secretion systems and novel plasmids and their association with severe ulcerative colitis.</title>
        <authorList>
            <person name="Liu F."/>
            <person name="Chen S."/>
            <person name="Luu L.D.W."/>
            <person name="Lee S.A."/>
            <person name="Tay A.C.Y."/>
            <person name="Wu R."/>
            <person name="Riordan S.M."/>
            <person name="Lan R."/>
            <person name="Liu L."/>
            <person name="Zhang L."/>
        </authorList>
    </citation>
    <scope>NUCLEOTIDE SEQUENCE [LARGE SCALE GENOMIC DNA]</scope>
    <source>
        <strain evidence="8 9">H16O-S1</strain>
    </source>
</reference>
<dbReference type="CDD" id="cd24048">
    <property type="entry name" value="ASKHA_NBD_FtsA"/>
    <property type="match status" value="1"/>
</dbReference>
<evidence type="ECO:0000256" key="5">
    <source>
        <dbReference type="HAMAP-Rule" id="MF_02033"/>
    </source>
</evidence>
<dbReference type="PIRSF" id="PIRSF003101">
    <property type="entry name" value="FtsA"/>
    <property type="match status" value="1"/>
</dbReference>
<comment type="subcellular location">
    <subcellularLocation>
        <location evidence="5">Cell membrane</location>
        <topology evidence="5">Peripheral membrane protein</topology>
        <orientation evidence="5">Cytoplasmic side</orientation>
    </subcellularLocation>
    <text evidence="5">Localizes to the Z ring in an FtsZ-dependent manner. Targeted to the membrane through a conserved C-terminal amphipathic helix.</text>
</comment>
<dbReference type="InterPro" id="IPR043129">
    <property type="entry name" value="ATPase_NBD"/>
</dbReference>
<dbReference type="Pfam" id="PF02491">
    <property type="entry name" value="SHS2_FTSA"/>
    <property type="match status" value="1"/>
</dbReference>
<reference evidence="8 9" key="1">
    <citation type="journal article" date="2018" name="Emerg. Microbes Infect.">
        <title>Genomic analysis of oral Campylobacter concisus strains identified a potential bacterial molecular marker associated with active Crohn's disease.</title>
        <authorList>
            <person name="Liu F."/>
            <person name="Ma R."/>
            <person name="Tay C.Y.A."/>
            <person name="Octavia S."/>
            <person name="Lan R."/>
            <person name="Chung H.K.L."/>
            <person name="Riordan S.M."/>
            <person name="Grimm M.C."/>
            <person name="Leong R.W."/>
            <person name="Tanaka M.M."/>
            <person name="Connor S."/>
            <person name="Zhang L."/>
        </authorList>
    </citation>
    <scope>NUCLEOTIDE SEQUENCE [LARGE SCALE GENOMIC DNA]</scope>
    <source>
        <strain evidence="8 9">H16O-S1</strain>
    </source>
</reference>
<evidence type="ECO:0000256" key="1">
    <source>
        <dbReference type="ARBA" id="ARBA00022475"/>
    </source>
</evidence>
<protein>
    <recommendedName>
        <fullName evidence="5 6">Cell division protein FtsA</fullName>
    </recommendedName>
</protein>
<gene>
    <name evidence="5 8" type="primary">ftsA</name>
    <name evidence="8" type="ORF">CVS89_04315</name>
</gene>
<comment type="subunit">
    <text evidence="5">Self-interacts. Interacts with FtsZ.</text>
</comment>
<evidence type="ECO:0000313" key="8">
    <source>
        <dbReference type="EMBL" id="QPH97500.1"/>
    </source>
</evidence>
<keyword evidence="1 5" id="KW-1003">Cell membrane</keyword>
<dbReference type="Gene3D" id="3.30.1490.110">
    <property type="match status" value="1"/>
</dbReference>
<dbReference type="RefSeq" id="WP_107847795.1">
    <property type="nucleotide sequence ID" value="NZ_CABPTT010000002.1"/>
</dbReference>
<dbReference type="InterPro" id="IPR050696">
    <property type="entry name" value="FtsA/MreB"/>
</dbReference>
<evidence type="ECO:0000256" key="6">
    <source>
        <dbReference type="PIRNR" id="PIRNR003101"/>
    </source>
</evidence>
<feature type="domain" description="SHS2" evidence="7">
    <location>
        <begin position="5"/>
        <end position="191"/>
    </location>
</feature>
<evidence type="ECO:0000256" key="4">
    <source>
        <dbReference type="ARBA" id="ARBA00023306"/>
    </source>
</evidence>
<dbReference type="HAMAP" id="MF_02033">
    <property type="entry name" value="FtsA"/>
    <property type="match status" value="1"/>
</dbReference>
<evidence type="ECO:0000259" key="7">
    <source>
        <dbReference type="SMART" id="SM00842"/>
    </source>
</evidence>
<dbReference type="PANTHER" id="PTHR32432">
    <property type="entry name" value="CELL DIVISION PROTEIN FTSA-RELATED"/>
    <property type="match status" value="1"/>
</dbReference>
<dbReference type="NCBIfam" id="TIGR01174">
    <property type="entry name" value="ftsA"/>
    <property type="match status" value="1"/>
</dbReference>
<dbReference type="SMART" id="SM00842">
    <property type="entry name" value="FtsA"/>
    <property type="match status" value="1"/>
</dbReference>
<dbReference type="Proteomes" id="UP000594571">
    <property type="component" value="Chromosome"/>
</dbReference>
<dbReference type="GO" id="GO:0032153">
    <property type="term" value="C:cell division site"/>
    <property type="evidence" value="ECO:0007669"/>
    <property type="project" value="UniProtKB-UniRule"/>
</dbReference>
<evidence type="ECO:0000313" key="9">
    <source>
        <dbReference type="Proteomes" id="UP000594571"/>
    </source>
</evidence>
<dbReference type="Gene3D" id="3.30.420.40">
    <property type="match status" value="2"/>
</dbReference>
<sequence>MSTKILGIDVGSFQVCAIIAQHDESGIKIIGIGTEKTQGIRKGVITNIEQAAKSIKNALIEAQRVAGTHYERVIVSISGAYTKSVDSSGVVNIPNHEIGIKEIERAMQMADHTADIPHEYEKLHILPYNFKVDGQEHIEDPIGMNGTRLEVQTHIVTVQKSSISNLRKAINLAGVQLDNIVLSGYASAISTLTKDEKELGAALVDMGGATCNLVVHSGNSIRYNEFLPVGSANITNDLSMALHTPLPKAEEIKLGYGTLINKSVDLIELPILGDEAKSHEVSLDIISNVIYARAEETLMVLAKMLDDSGYKDSIGAGIILTGGMTKLDGIRDLASAIFDKMPVRIAKPKEMDGLFEILRDPANSCAIGLCLYGAGDFTPYEIDSEKKMRYHGEAISKPKATFRNVFDEDNNKQILVQNAQDVNKSTEEDNSLSDINFRLNTLDDSNNKEELANIADISKQEKKPNAFAKFWHSITQLF</sequence>
<dbReference type="SUPFAM" id="SSF53067">
    <property type="entry name" value="Actin-like ATPase domain"/>
    <property type="match status" value="2"/>
</dbReference>
<comment type="function">
    <text evidence="5 6">Cell division protein that is involved in the assembly of the Z ring. May serve as a membrane anchor for the Z ring.</text>
</comment>